<keyword evidence="3" id="KW-1185">Reference proteome</keyword>
<dbReference type="RefSeq" id="WP_369666070.1">
    <property type="nucleotide sequence ID" value="NZ_JBDKXB010000004.1"/>
</dbReference>
<comment type="caution">
    <text evidence="2">The sequence shown here is derived from an EMBL/GenBank/DDBJ whole genome shotgun (WGS) entry which is preliminary data.</text>
</comment>
<protein>
    <submittedName>
        <fullName evidence="2">AAA family ATPase</fullName>
    </submittedName>
</protein>
<name>A0ABV4BB40_9GAMM</name>
<proteinExistence type="predicted"/>
<evidence type="ECO:0000256" key="1">
    <source>
        <dbReference type="SAM" id="MobiDB-lite"/>
    </source>
</evidence>
<dbReference type="InterPro" id="IPR027417">
    <property type="entry name" value="P-loop_NTPase"/>
</dbReference>
<accession>A0ABV4BB40</accession>
<evidence type="ECO:0000313" key="2">
    <source>
        <dbReference type="EMBL" id="MEY6431687.1"/>
    </source>
</evidence>
<feature type="compositionally biased region" description="Acidic residues" evidence="1">
    <location>
        <begin position="693"/>
        <end position="704"/>
    </location>
</feature>
<evidence type="ECO:0000313" key="3">
    <source>
        <dbReference type="Proteomes" id="UP001564408"/>
    </source>
</evidence>
<dbReference type="EMBL" id="JBDKXB010000004">
    <property type="protein sequence ID" value="MEY6431687.1"/>
    <property type="molecule type" value="Genomic_DNA"/>
</dbReference>
<organism evidence="2 3">
    <name type="scientific">Thioalkalicoccus limnaeus</name>
    <dbReference type="NCBI Taxonomy" id="120681"/>
    <lineage>
        <taxon>Bacteria</taxon>
        <taxon>Pseudomonadati</taxon>
        <taxon>Pseudomonadota</taxon>
        <taxon>Gammaproteobacteria</taxon>
        <taxon>Chromatiales</taxon>
        <taxon>Chromatiaceae</taxon>
        <taxon>Thioalkalicoccus</taxon>
    </lineage>
</organism>
<dbReference type="Gene3D" id="3.40.50.300">
    <property type="entry name" value="P-loop containing nucleotide triphosphate hydrolases"/>
    <property type="match status" value="1"/>
</dbReference>
<dbReference type="Pfam" id="PF13481">
    <property type="entry name" value="AAA_25"/>
    <property type="match status" value="1"/>
</dbReference>
<dbReference type="SUPFAM" id="SSF52540">
    <property type="entry name" value="P-loop containing nucleoside triphosphate hydrolases"/>
    <property type="match status" value="1"/>
</dbReference>
<sequence>MIEFTLWPDWFAKARAGMAADWAAICELIKSEPVRPSKDKCRLIKLATFGDARTDKGSLRHDANVIVVTGIEGDHDAGGMAPEAAIEVLERHHLRAMIYTTWSHTPGVPRWRVLVPLSRPVDPDERLPLAEALNGLLGGCLAPESGALSQSFYIGWPAGAERTTLVTFDDPDEGYCLDELDVWQQYRRPFGAKKPDTYEPTAERKTQDDYLADLLAGDDVHGAALRVVGRMVRDGLTDATIRTVFEGLALKVRETRGAERAAELTGSELARMIAGARSKGYAQPNQAEPAARWPLIWLPDAKPHVSDPALIRGFCKPGAMLICYGESNSGKSFHVLDRDLCLAAGRPWYGRETAGGFVLYVAAEGTRSIETRVAAYRDTYLRDAGAIPFAILPAAIDLRQSKADTRPLIAFVRRIEDERGIKCVKVTVDTLARAMQGGNENASEDMGAVIGHADQIRAEIDCAFEFVHHAGKDTARGARGWSGLRAATDTEIEVVARDGLHTATVTKQRDYGKDGEMFSYRLRVIELGIDPYGHPVTTCVPEWADTPDRSDRKLTRAESAVLAAMHDVMTATRRTPPSSCWDAARPPKPGQYACPLPELREHLRRSGGVSDSAKPDSQDRAMRRAIQSLRDRGIIEVYDDWAWLADKADKGGQNGNCPPAKPGRGADGHGHHPIGVSGLSAHPDGHAFGGGEEGAEDGILEGAL</sequence>
<dbReference type="Proteomes" id="UP001564408">
    <property type="component" value="Unassembled WGS sequence"/>
</dbReference>
<reference evidence="2 3" key="1">
    <citation type="submission" date="2024-05" db="EMBL/GenBank/DDBJ databases">
        <title>Genome Sequence and Characterization of the New Strain Purple Sulfur Bacterium of Genus Thioalkalicoccus.</title>
        <authorList>
            <person name="Bryantseva I.A."/>
            <person name="Kyndt J.A."/>
            <person name="Imhoff J.F."/>
        </authorList>
    </citation>
    <scope>NUCLEOTIDE SEQUENCE [LARGE SCALE GENOMIC DNA]</scope>
    <source>
        <strain evidence="2 3">Um2</strain>
    </source>
</reference>
<gene>
    <name evidence="2" type="ORF">ABC977_04610</name>
</gene>
<feature type="region of interest" description="Disordered" evidence="1">
    <location>
        <begin position="652"/>
        <end position="704"/>
    </location>
</feature>